<keyword evidence="2" id="KW-1185">Reference proteome</keyword>
<reference evidence="1 2" key="1">
    <citation type="submission" date="2020-12" db="EMBL/GenBank/DDBJ databases">
        <title>Genomic characterization of four novel bacteriophages infecting Klebsiella pneumoniae.</title>
        <authorList>
            <person name="Estrada Bonilla B."/>
            <person name="Costa A.R."/>
            <person name="van Rossum T."/>
            <person name="Hagedoorn S."/>
            <person name="Wallinga H."/>
            <person name="Xiao M."/>
            <person name="Song W."/>
            <person name="Haas P.-J."/>
            <person name="Nobrega F.L."/>
            <person name="Brouns S.J.J."/>
        </authorList>
    </citation>
    <scope>NUCLEOTIDE SEQUENCE [LARGE SCALE GENOMIC DNA]</scope>
</reference>
<organism evidence="1 2">
    <name type="scientific">Klebsiella phage vB_KpP_FBKp27</name>
    <dbReference type="NCBI Taxonomy" id="2801837"/>
    <lineage>
        <taxon>Viruses</taxon>
        <taxon>Duplodnaviria</taxon>
        <taxon>Heunggongvirae</taxon>
        <taxon>Uroviricota</taxon>
        <taxon>Caudoviricetes</taxon>
        <taxon>Schitoviridae</taxon>
        <taxon>Efbeekayvirus</taxon>
        <taxon>Efbeekayvirus Fbkp27</taxon>
    </lineage>
</organism>
<accession>A0A7U0GAP2</accession>
<protein>
    <submittedName>
        <fullName evidence="1">Uncharacterized protein</fullName>
    </submittedName>
</protein>
<evidence type="ECO:0000313" key="1">
    <source>
        <dbReference type="EMBL" id="QQV91688.1"/>
    </source>
</evidence>
<dbReference type="Proteomes" id="UP000596379">
    <property type="component" value="Segment"/>
</dbReference>
<sequence>MNDEARANYASALRAYIESMMKSGMDACEIWCELELTLSQVEEIVSDLED</sequence>
<evidence type="ECO:0000313" key="2">
    <source>
        <dbReference type="Proteomes" id="UP000596379"/>
    </source>
</evidence>
<name>A0A7U0GAP2_9CAUD</name>
<gene>
    <name evidence="1" type="ORF">vBKpPFBKp27_035</name>
</gene>
<dbReference type="EMBL" id="MW394388">
    <property type="protein sequence ID" value="QQV91688.1"/>
    <property type="molecule type" value="Genomic_DNA"/>
</dbReference>
<proteinExistence type="predicted"/>